<dbReference type="Gene3D" id="1.10.486.10">
    <property type="entry name" value="PCRA, domain 4"/>
    <property type="match status" value="1"/>
</dbReference>
<keyword evidence="2 10" id="KW-0547">Nucleotide-binding</keyword>
<comment type="catalytic activity">
    <reaction evidence="7">
        <text>Couples ATP hydrolysis with the unwinding of duplex DNA by translocating in the 3'-5' direction.</text>
        <dbReference type="EC" id="5.6.2.4"/>
    </reaction>
</comment>
<dbReference type="PROSITE" id="PS51217">
    <property type="entry name" value="UVRD_HELICASE_CTER"/>
    <property type="match status" value="1"/>
</dbReference>
<dbReference type="SUPFAM" id="SSF52540">
    <property type="entry name" value="P-loop containing nucleoside triphosphate hydrolases"/>
    <property type="match status" value="1"/>
</dbReference>
<dbReference type="GO" id="GO:0000725">
    <property type="term" value="P:recombinational repair"/>
    <property type="evidence" value="ECO:0007669"/>
    <property type="project" value="TreeGrafter"/>
</dbReference>
<dbReference type="InterPro" id="IPR000212">
    <property type="entry name" value="DNA_helicase_UvrD/REP"/>
</dbReference>
<dbReference type="PROSITE" id="PS51198">
    <property type="entry name" value="UVRD_HELICASE_ATP_BIND"/>
    <property type="match status" value="1"/>
</dbReference>
<dbReference type="Gene3D" id="3.40.50.300">
    <property type="entry name" value="P-loop containing nucleotide triphosphate hydrolases"/>
    <property type="match status" value="2"/>
</dbReference>
<dbReference type="GO" id="GO:0043138">
    <property type="term" value="F:3'-5' DNA helicase activity"/>
    <property type="evidence" value="ECO:0007669"/>
    <property type="project" value="UniProtKB-EC"/>
</dbReference>
<evidence type="ECO:0000256" key="1">
    <source>
        <dbReference type="ARBA" id="ARBA00009922"/>
    </source>
</evidence>
<keyword evidence="6" id="KW-0413">Isomerase</keyword>
<feature type="domain" description="UvrD-like helicase C-terminal" evidence="12">
    <location>
        <begin position="292"/>
        <end position="558"/>
    </location>
</feature>
<comment type="similarity">
    <text evidence="1">Belongs to the helicase family. UvrD subfamily.</text>
</comment>
<evidence type="ECO:0000313" key="14">
    <source>
        <dbReference type="Proteomes" id="UP000229901"/>
    </source>
</evidence>
<evidence type="ECO:0000259" key="12">
    <source>
        <dbReference type="PROSITE" id="PS51217"/>
    </source>
</evidence>
<dbReference type="GO" id="GO:0003677">
    <property type="term" value="F:DNA binding"/>
    <property type="evidence" value="ECO:0007669"/>
    <property type="project" value="InterPro"/>
</dbReference>
<dbReference type="PANTHER" id="PTHR11070">
    <property type="entry name" value="UVRD / RECB / PCRA DNA HELICASE FAMILY MEMBER"/>
    <property type="match status" value="1"/>
</dbReference>
<dbReference type="Gene3D" id="1.10.10.160">
    <property type="match status" value="1"/>
</dbReference>
<evidence type="ECO:0000256" key="3">
    <source>
        <dbReference type="ARBA" id="ARBA00022801"/>
    </source>
</evidence>
<protein>
    <recommendedName>
        <fullName evidence="8">DNA 3'-5' helicase</fullName>
        <ecNumber evidence="8">5.6.2.4</ecNumber>
    </recommendedName>
</protein>
<dbReference type="Proteomes" id="UP000229901">
    <property type="component" value="Unassembled WGS sequence"/>
</dbReference>
<evidence type="ECO:0000313" key="13">
    <source>
        <dbReference type="EMBL" id="PIR93581.1"/>
    </source>
</evidence>
<evidence type="ECO:0000259" key="11">
    <source>
        <dbReference type="PROSITE" id="PS51198"/>
    </source>
</evidence>
<dbReference type="EC" id="5.6.2.4" evidence="8"/>
<evidence type="ECO:0000256" key="4">
    <source>
        <dbReference type="ARBA" id="ARBA00022806"/>
    </source>
</evidence>
<evidence type="ECO:0000256" key="2">
    <source>
        <dbReference type="ARBA" id="ARBA00022741"/>
    </source>
</evidence>
<feature type="domain" description="UvrD-like helicase ATP-binding" evidence="11">
    <location>
        <begin position="7"/>
        <end position="291"/>
    </location>
</feature>
<dbReference type="GO" id="GO:0016887">
    <property type="term" value="F:ATP hydrolysis activity"/>
    <property type="evidence" value="ECO:0007669"/>
    <property type="project" value="RHEA"/>
</dbReference>
<keyword evidence="4 10" id="KW-0347">Helicase</keyword>
<reference evidence="14" key="1">
    <citation type="submission" date="2017-09" db="EMBL/GenBank/DDBJ databases">
        <title>Depth-based differentiation of microbial function through sediment-hosted aquifers and enrichment of novel symbionts in the deep terrestrial subsurface.</title>
        <authorList>
            <person name="Probst A.J."/>
            <person name="Ladd B."/>
            <person name="Jarett J.K."/>
            <person name="Geller-Mcgrath D.E."/>
            <person name="Sieber C.M.K."/>
            <person name="Emerson J.B."/>
            <person name="Anantharaman K."/>
            <person name="Thomas B.C."/>
            <person name="Malmstrom R."/>
            <person name="Stieglmeier M."/>
            <person name="Klingl A."/>
            <person name="Woyke T."/>
            <person name="Ryan C.M."/>
            <person name="Banfield J.F."/>
        </authorList>
    </citation>
    <scope>NUCLEOTIDE SEQUENCE [LARGE SCALE GENOMIC DNA]</scope>
</reference>
<evidence type="ECO:0000256" key="9">
    <source>
        <dbReference type="ARBA" id="ARBA00048988"/>
    </source>
</evidence>
<dbReference type="InterPro" id="IPR014017">
    <property type="entry name" value="DNA_helicase_UvrD-like_C"/>
</dbReference>
<dbReference type="GO" id="GO:0005829">
    <property type="term" value="C:cytosol"/>
    <property type="evidence" value="ECO:0007669"/>
    <property type="project" value="TreeGrafter"/>
</dbReference>
<dbReference type="Pfam" id="PF13361">
    <property type="entry name" value="UvrD_C"/>
    <property type="match status" value="1"/>
</dbReference>
<sequence length="660" mass="76045">MPINYKQELNPEQLAVVTSGDGPCLVLAGAGSGKTRTLVYRVAYLLERGIQAENILLVTFTNKAATEMKERVKHLLGFNPDGLFAGTFHSIGNLLLRRYADKLGYNRSFNILDQEDSVNMVKSCMADMALNVKGQNFPKANVVHSIISYARNCNEDLTEVVTGRYGYPGFVAENFDRIAKGYDAKKKQANVMDFDDLLFNWLKLLEDFPEIRKHLSDQFKYILVDEYQDTNYIQAAVIKNLVNADNNILVVGDDSQSIYSFRAADVANILHFPKQFPGAQMYRIEKNYRSTPEILSLANEVIEHNQDKFEKLLQPVRINGKLPALIPARDVYQQAHLVSNKIIELQDKAVDYRNIAVLFRSTFHSAEIQLELAKRNIPFILRGGKRYFEQAHVKDMISHLKIMANFKDELSWKRVLRMYDGIGATSADNIWQFVLKYPSLIDLINDDVAIKSARAKNSWQRVAAMFQFLTSLDVTQKGVLAEAVIHVMEHGYKDYLKNTFDNYKDRLDDLHQFVDFVMTYDNLENLLADVMLSENFAKDNTKDKDNAVILSTIHQAKGLEWKYVMMIGVRNGDFPHHKSLDDMKQLEEERRLFYVAVTRAKDELYMFYPIRKNTFQYGEMTGGPSMFITEVNENKYTTTRANNFIEEDDPWDREETVYYD</sequence>
<comment type="catalytic activity">
    <reaction evidence="9">
        <text>ATP + H2O = ADP + phosphate + H(+)</text>
        <dbReference type="Rhea" id="RHEA:13065"/>
        <dbReference type="ChEBI" id="CHEBI:15377"/>
        <dbReference type="ChEBI" id="CHEBI:15378"/>
        <dbReference type="ChEBI" id="CHEBI:30616"/>
        <dbReference type="ChEBI" id="CHEBI:43474"/>
        <dbReference type="ChEBI" id="CHEBI:456216"/>
        <dbReference type="EC" id="5.6.2.4"/>
    </reaction>
</comment>
<dbReference type="InterPro" id="IPR013986">
    <property type="entry name" value="DExx_box_DNA_helicase_dom_sf"/>
</dbReference>
<dbReference type="InterPro" id="IPR014016">
    <property type="entry name" value="UvrD-like_ATP-bd"/>
</dbReference>
<feature type="binding site" evidence="10">
    <location>
        <begin position="28"/>
        <end position="35"/>
    </location>
    <ligand>
        <name>ATP</name>
        <dbReference type="ChEBI" id="CHEBI:30616"/>
    </ligand>
</feature>
<keyword evidence="3 10" id="KW-0378">Hydrolase</keyword>
<evidence type="ECO:0000256" key="7">
    <source>
        <dbReference type="ARBA" id="ARBA00034617"/>
    </source>
</evidence>
<evidence type="ECO:0000256" key="5">
    <source>
        <dbReference type="ARBA" id="ARBA00022840"/>
    </source>
</evidence>
<dbReference type="CDD" id="cd17932">
    <property type="entry name" value="DEXQc_UvrD"/>
    <property type="match status" value="1"/>
</dbReference>
<dbReference type="GO" id="GO:0005524">
    <property type="term" value="F:ATP binding"/>
    <property type="evidence" value="ECO:0007669"/>
    <property type="project" value="UniProtKB-UniRule"/>
</dbReference>
<evidence type="ECO:0000256" key="6">
    <source>
        <dbReference type="ARBA" id="ARBA00023235"/>
    </source>
</evidence>
<name>A0A2H0V3B2_9BACT</name>
<dbReference type="Pfam" id="PF00580">
    <property type="entry name" value="UvrD-helicase"/>
    <property type="match status" value="1"/>
</dbReference>
<dbReference type="InterPro" id="IPR027417">
    <property type="entry name" value="P-loop_NTPase"/>
</dbReference>
<gene>
    <name evidence="13" type="ORF">COT97_05845</name>
</gene>
<organism evidence="13 14">
    <name type="scientific">Candidatus Falkowbacteria bacterium CG10_big_fil_rev_8_21_14_0_10_39_11</name>
    <dbReference type="NCBI Taxonomy" id="1974565"/>
    <lineage>
        <taxon>Bacteria</taxon>
        <taxon>Candidatus Falkowiibacteriota</taxon>
    </lineage>
</organism>
<dbReference type="EMBL" id="PFAP01000052">
    <property type="protein sequence ID" value="PIR93581.1"/>
    <property type="molecule type" value="Genomic_DNA"/>
</dbReference>
<keyword evidence="5 10" id="KW-0067">ATP-binding</keyword>
<comment type="caution">
    <text evidence="13">The sequence shown here is derived from an EMBL/GenBank/DDBJ whole genome shotgun (WGS) entry which is preliminary data.</text>
</comment>
<evidence type="ECO:0000256" key="8">
    <source>
        <dbReference type="ARBA" id="ARBA00034808"/>
    </source>
</evidence>
<dbReference type="CDD" id="cd18807">
    <property type="entry name" value="SF1_C_UvrD"/>
    <property type="match status" value="1"/>
</dbReference>
<proteinExistence type="inferred from homology"/>
<accession>A0A2H0V3B2</accession>
<dbReference type="AlphaFoldDB" id="A0A2H0V3B2"/>
<dbReference type="PANTHER" id="PTHR11070:SF3">
    <property type="entry name" value="DNA 3'-5' HELICASE"/>
    <property type="match status" value="1"/>
</dbReference>
<evidence type="ECO:0000256" key="10">
    <source>
        <dbReference type="PROSITE-ProRule" id="PRU00560"/>
    </source>
</evidence>